<dbReference type="OrthoDB" id="10445954at2759"/>
<feature type="signal peptide" evidence="1">
    <location>
        <begin position="1"/>
        <end position="24"/>
    </location>
</feature>
<evidence type="ECO:0000313" key="2">
    <source>
        <dbReference type="EMBL" id="CAG8586064.1"/>
    </source>
</evidence>
<sequence length="129" mass="13658">MAFANRTLSLFVVLVVLLATLAASKPIPELDKRAVLTLLPQPSAWAIQTTQTASWSCPQCHPTDLVKISVDCNGNTVFTTTGTNAFSGQANIKVDPSWAVNGYICKLEASLPNDASVSATTSSTFTIVN</sequence>
<accession>A0A9N9G9A9</accession>
<reference evidence="2" key="1">
    <citation type="submission" date="2021-06" db="EMBL/GenBank/DDBJ databases">
        <authorList>
            <person name="Kallberg Y."/>
            <person name="Tangrot J."/>
            <person name="Rosling A."/>
        </authorList>
    </citation>
    <scope>NUCLEOTIDE SEQUENCE</scope>
    <source>
        <strain evidence="2">BR232B</strain>
    </source>
</reference>
<dbReference type="EMBL" id="CAJVPI010000974">
    <property type="protein sequence ID" value="CAG8586064.1"/>
    <property type="molecule type" value="Genomic_DNA"/>
</dbReference>
<name>A0A9N9G9A9_9GLOM</name>
<dbReference type="AlphaFoldDB" id="A0A9N9G9A9"/>
<protein>
    <submittedName>
        <fullName evidence="2">7329_t:CDS:1</fullName>
    </submittedName>
</protein>
<comment type="caution">
    <text evidence="2">The sequence shown here is derived from an EMBL/GenBank/DDBJ whole genome shotgun (WGS) entry which is preliminary data.</text>
</comment>
<dbReference type="Proteomes" id="UP000789739">
    <property type="component" value="Unassembled WGS sequence"/>
</dbReference>
<organism evidence="2 3">
    <name type="scientific">Paraglomus brasilianum</name>
    <dbReference type="NCBI Taxonomy" id="144538"/>
    <lineage>
        <taxon>Eukaryota</taxon>
        <taxon>Fungi</taxon>
        <taxon>Fungi incertae sedis</taxon>
        <taxon>Mucoromycota</taxon>
        <taxon>Glomeromycotina</taxon>
        <taxon>Glomeromycetes</taxon>
        <taxon>Paraglomerales</taxon>
        <taxon>Paraglomeraceae</taxon>
        <taxon>Paraglomus</taxon>
    </lineage>
</organism>
<proteinExistence type="predicted"/>
<keyword evidence="1" id="KW-0732">Signal</keyword>
<evidence type="ECO:0000313" key="3">
    <source>
        <dbReference type="Proteomes" id="UP000789739"/>
    </source>
</evidence>
<gene>
    <name evidence="2" type="ORF">PBRASI_LOCUS6875</name>
</gene>
<feature type="chain" id="PRO_5040327556" evidence="1">
    <location>
        <begin position="25"/>
        <end position="129"/>
    </location>
</feature>
<keyword evidence="3" id="KW-1185">Reference proteome</keyword>
<evidence type="ECO:0000256" key="1">
    <source>
        <dbReference type="SAM" id="SignalP"/>
    </source>
</evidence>